<dbReference type="Proteomes" id="UP001057402">
    <property type="component" value="Chromosome 6"/>
</dbReference>
<evidence type="ECO:0000313" key="2">
    <source>
        <dbReference type="Proteomes" id="UP001057402"/>
    </source>
</evidence>
<proteinExistence type="predicted"/>
<organism evidence="1 2">
    <name type="scientific">Melastoma candidum</name>
    <dbReference type="NCBI Taxonomy" id="119954"/>
    <lineage>
        <taxon>Eukaryota</taxon>
        <taxon>Viridiplantae</taxon>
        <taxon>Streptophyta</taxon>
        <taxon>Embryophyta</taxon>
        <taxon>Tracheophyta</taxon>
        <taxon>Spermatophyta</taxon>
        <taxon>Magnoliopsida</taxon>
        <taxon>eudicotyledons</taxon>
        <taxon>Gunneridae</taxon>
        <taxon>Pentapetalae</taxon>
        <taxon>rosids</taxon>
        <taxon>malvids</taxon>
        <taxon>Myrtales</taxon>
        <taxon>Melastomataceae</taxon>
        <taxon>Melastomatoideae</taxon>
        <taxon>Melastomateae</taxon>
        <taxon>Melastoma</taxon>
    </lineage>
</organism>
<comment type="caution">
    <text evidence="1">The sequence shown here is derived from an EMBL/GenBank/DDBJ whole genome shotgun (WGS) entry which is preliminary data.</text>
</comment>
<evidence type="ECO:0000313" key="1">
    <source>
        <dbReference type="EMBL" id="KAI4364248.1"/>
    </source>
</evidence>
<sequence length="201" mass="22901">MLWNLLKERCQVFGFFFSLWVEDVLADTVDNKLTVIGKVDPLKIKEKLQEKTSKDVDLVSPQPAKKDGGKGKESEVKFDEKKPSDEKKQPEDEKPKAATTAVLKMRLHCELVPPEKDDGSKKGKKDFDTDSKKDKEKEKESDGDGKKEEEEEEEEKVTAAGGGGETKVESDGRGGRRRRRRQQQQQWPMHRDGEGHVYSQQ</sequence>
<keyword evidence="2" id="KW-1185">Reference proteome</keyword>
<reference evidence="2" key="1">
    <citation type="journal article" date="2023" name="Front. Plant Sci.">
        <title>Chromosomal-level genome assembly of Melastoma candidum provides insights into trichome evolution.</title>
        <authorList>
            <person name="Zhong Y."/>
            <person name="Wu W."/>
            <person name="Sun C."/>
            <person name="Zou P."/>
            <person name="Liu Y."/>
            <person name="Dai S."/>
            <person name="Zhou R."/>
        </authorList>
    </citation>
    <scope>NUCLEOTIDE SEQUENCE [LARGE SCALE GENOMIC DNA]</scope>
</reference>
<dbReference type="EMBL" id="CM042885">
    <property type="protein sequence ID" value="KAI4364248.1"/>
    <property type="molecule type" value="Genomic_DNA"/>
</dbReference>
<accession>A0ACB9QDM8</accession>
<gene>
    <name evidence="1" type="ORF">MLD38_020367</name>
</gene>
<name>A0ACB9QDM8_9MYRT</name>
<protein>
    <submittedName>
        <fullName evidence="1">Uncharacterized protein</fullName>
    </submittedName>
</protein>